<protein>
    <recommendedName>
        <fullName evidence="4">Alpha/beta hydrolase</fullName>
    </recommendedName>
</protein>
<gene>
    <name evidence="2" type="ORF">NT01SARS_0341</name>
</gene>
<dbReference type="HOGENOM" id="CLU_060915_0_0_6"/>
<reference evidence="2 3" key="1">
    <citation type="journal article" date="2012" name="ISME J.">
        <title>Genomic insights to SAR86, an abundant and uncultivated marine bacterial lineage.</title>
        <authorList>
            <person name="Dupont C.L."/>
            <person name="Rusch D.B."/>
            <person name="Yooseph S."/>
            <person name="Lombardo M.J."/>
            <person name="Richter R.A."/>
            <person name="Valas R."/>
            <person name="Novotny M."/>
            <person name="Yee-Greenbaum J."/>
            <person name="Selengut J.D."/>
            <person name="Haft D.H."/>
            <person name="Halpern A.L."/>
            <person name="Lasken R.S."/>
            <person name="Nealson K."/>
            <person name="Friedman R."/>
            <person name="Venter J.C."/>
        </authorList>
    </citation>
    <scope>NUCLEOTIDE SEQUENCE [LARGE SCALE GENOMIC DNA]</scope>
</reference>
<feature type="chain" id="PRO_5003784208" description="Alpha/beta hydrolase" evidence="1">
    <location>
        <begin position="22"/>
        <end position="286"/>
    </location>
</feature>
<evidence type="ECO:0000313" key="3">
    <source>
        <dbReference type="Proteomes" id="UP000010305"/>
    </source>
</evidence>
<evidence type="ECO:0008006" key="4">
    <source>
        <dbReference type="Google" id="ProtNLM"/>
    </source>
</evidence>
<dbReference type="STRING" id="1123866.NT01SARS_0341"/>
<organism evidence="2 3">
    <name type="scientific">SAR86 cluster bacterium SAR86A</name>
    <dbReference type="NCBI Taxonomy" id="1123866"/>
    <lineage>
        <taxon>Bacteria</taxon>
        <taxon>Pseudomonadati</taxon>
        <taxon>Pseudomonadota</taxon>
        <taxon>Gammaproteobacteria</taxon>
        <taxon>SAR86 cluster</taxon>
    </lineage>
</organism>
<evidence type="ECO:0000313" key="2">
    <source>
        <dbReference type="EMBL" id="EJP71858.1"/>
    </source>
</evidence>
<dbReference type="PANTHER" id="PTHR35560:SF3">
    <property type="entry name" value="PEPTIDASE S9 PROLYL OLIGOPEPTIDASE CATALYTIC DOMAIN-CONTAINING PROTEIN"/>
    <property type="match status" value="1"/>
</dbReference>
<name>J5K7X3_9GAMM</name>
<dbReference type="SUPFAM" id="SSF53474">
    <property type="entry name" value="alpha/beta-Hydrolases"/>
    <property type="match status" value="1"/>
</dbReference>
<dbReference type="InterPro" id="IPR029058">
    <property type="entry name" value="AB_hydrolase_fold"/>
</dbReference>
<keyword evidence="1" id="KW-0732">Signal</keyword>
<dbReference type="Proteomes" id="UP000010305">
    <property type="component" value="Unassembled WGS sequence"/>
</dbReference>
<sequence>MKYSKLLKIFLIFFLANNSFSSDYSVVRYSAWEKADVDLLYVLPAEVNTETKVLFIIHGASRDADRYLSMWLDAAKDKNVILVAPHFKKNDHPYFATLGMASYSGKIIKDQGVWLNDSIAKFYAYFQNKYNLSSEQYLIYGFSGGSQFVHRYLMYGVDKAIEKAAIGSAGWYTFIESSPFPYGIKDMPLEPGRIEWLMSKEVLFLLGDKDNNPNHSTLNRTKGSMLQGSNRYDRGINYFDHLIRIGNEFNTPLRWRFSVMRGIDHNTKKMTQPAIKFLLKDLDYKD</sequence>
<accession>J5K7X3</accession>
<evidence type="ECO:0000256" key="1">
    <source>
        <dbReference type="SAM" id="SignalP"/>
    </source>
</evidence>
<dbReference type="EMBL" id="JH611156">
    <property type="protein sequence ID" value="EJP71858.1"/>
    <property type="molecule type" value="Genomic_DNA"/>
</dbReference>
<feature type="signal peptide" evidence="1">
    <location>
        <begin position="1"/>
        <end position="21"/>
    </location>
</feature>
<proteinExistence type="predicted"/>
<dbReference type="PANTHER" id="PTHR35560">
    <property type="entry name" value="BLL0132 PROTEIN"/>
    <property type="match status" value="1"/>
</dbReference>
<dbReference type="AlphaFoldDB" id="J5K7X3"/>
<dbReference type="Gene3D" id="3.40.50.1820">
    <property type="entry name" value="alpha/beta hydrolase"/>
    <property type="match status" value="1"/>
</dbReference>